<keyword evidence="4" id="KW-1185">Reference proteome</keyword>
<evidence type="ECO:0000313" key="3">
    <source>
        <dbReference type="Proteomes" id="UP000274073"/>
    </source>
</evidence>
<dbReference type="EMBL" id="CP033915">
    <property type="protein sequence ID" value="AZA88151.1"/>
    <property type="molecule type" value="Genomic_DNA"/>
</dbReference>
<accession>A0AAD0YBJ2</accession>
<organism evidence="1 3">
    <name type="scientific">Chryseobacterium shandongense</name>
    <dbReference type="NCBI Taxonomy" id="1493872"/>
    <lineage>
        <taxon>Bacteria</taxon>
        <taxon>Pseudomonadati</taxon>
        <taxon>Bacteroidota</taxon>
        <taxon>Flavobacteriia</taxon>
        <taxon>Flavobacteriales</taxon>
        <taxon>Weeksellaceae</taxon>
        <taxon>Chryseobacterium group</taxon>
        <taxon>Chryseobacterium</taxon>
    </lineage>
</organism>
<dbReference type="Proteomes" id="UP000281741">
    <property type="component" value="Chromosome"/>
</dbReference>
<evidence type="ECO:0000313" key="1">
    <source>
        <dbReference type="EMBL" id="AZA88151.1"/>
    </source>
</evidence>
<evidence type="ECO:0000313" key="4">
    <source>
        <dbReference type="Proteomes" id="UP000281741"/>
    </source>
</evidence>
<name>A0AAD0YBJ2_9FLAO</name>
<gene>
    <name evidence="1" type="ORF">EG349_15790</name>
    <name evidence="2" type="ORF">EG353_14580</name>
</gene>
<protein>
    <submittedName>
        <fullName evidence="1">Uncharacterized protein</fullName>
    </submittedName>
</protein>
<dbReference type="EMBL" id="CP033912">
    <property type="protein sequence ID" value="AZA96712.1"/>
    <property type="molecule type" value="Genomic_DNA"/>
</dbReference>
<reference evidence="3 4" key="1">
    <citation type="submission" date="2018-11" db="EMBL/GenBank/DDBJ databases">
        <title>Proposal to divide the Flavobacteriaceae and reorganize its genera based on Amino Acid Identity values calculated from whole genome sequences.</title>
        <authorList>
            <person name="Nicholson A.C."/>
            <person name="Gulvik C.A."/>
            <person name="Whitney A.M."/>
            <person name="Humrighouse B.W."/>
            <person name="Bell M."/>
            <person name="Holmes B."/>
            <person name="Steigerwalt A.G."/>
            <person name="Villarma A."/>
            <person name="Sheth M."/>
            <person name="Batra D."/>
            <person name="Pryor J."/>
            <person name="Bernardet J.-F."/>
            <person name="Hugo C."/>
            <person name="Kampfer P."/>
            <person name="Newman J."/>
            <person name="McQuiston J.R."/>
        </authorList>
    </citation>
    <scope>NUCLEOTIDE SEQUENCE [LARGE SCALE GENOMIC DNA]</scope>
    <source>
        <strain evidence="1 3">G0207</strain>
        <strain evidence="2 4">H5143</strain>
    </source>
</reference>
<dbReference type="Proteomes" id="UP000274073">
    <property type="component" value="Chromosome"/>
</dbReference>
<proteinExistence type="predicted"/>
<evidence type="ECO:0000313" key="2">
    <source>
        <dbReference type="EMBL" id="AZA96712.1"/>
    </source>
</evidence>
<sequence length="134" mass="15637">MKIDNAVVVAVKGSYGLFLTSEKNISSNINIDKLILEGKMFLFNDNTLFQDIFPNEKKKLLGSCAELSRISTLKNKYTIFKLPKNITYFYFGFITLKEYDNRTKNSEEKSYFKNNQNQFYPILFPICENLNLTE</sequence>
<dbReference type="AlphaFoldDB" id="A0AAD0YBJ2"/>